<dbReference type="EMBL" id="JAFMOW010000063">
    <property type="protein sequence ID" value="MBU9856157.1"/>
    <property type="molecule type" value="Genomic_DNA"/>
</dbReference>
<keyword evidence="1" id="KW-0472">Membrane</keyword>
<keyword evidence="3" id="KW-1185">Reference proteome</keyword>
<dbReference type="Proteomes" id="UP000734343">
    <property type="component" value="Unassembled WGS sequence"/>
</dbReference>
<feature type="transmembrane region" description="Helical" evidence="1">
    <location>
        <begin position="266"/>
        <end position="287"/>
    </location>
</feature>
<dbReference type="InterPro" id="IPR047774">
    <property type="entry name" value="SrfA-like"/>
</dbReference>
<name>A0ABS6LWI7_9GAMM</name>
<keyword evidence="1" id="KW-0812">Transmembrane</keyword>
<evidence type="ECO:0000256" key="1">
    <source>
        <dbReference type="SAM" id="Phobius"/>
    </source>
</evidence>
<gene>
    <name evidence="2" type="ORF">J1778_12800</name>
</gene>
<comment type="caution">
    <text evidence="2">The sequence shown here is derived from an EMBL/GenBank/DDBJ whole genome shotgun (WGS) entry which is preliminary data.</text>
</comment>
<sequence>MANLILRSGYLDDYNALGENGQTIFESAIQIRETLRLRKQLILLDCLAIPQHNEAEDKVDWYAPHEGVITQWANASGKQREHALRYLENCLTSASVLSKSCLLAEKTSVRLFGSLLARVMQFPASQHVYLVDDKPVITFWGFTRLNHAQQDDPLDCLREIATPVVAEIAAEQEPVIPPVAEKPDTVTPETPPPLVEKSLINKPLVIEASDPLPATAPEPEDEKFADPQPVVVTLSSPSAPPSEPAVTVQAEPAALPQKTRLLWRSLMLKIAFVGILFIGLPVAWPYIAAMMPSLVVTPYRAGSTENNVPANIAEPVTDTPKILVAAQLPVQPAVVVAPPAPAVKEESVKEPVVEKAQEPVIDKNALVLPADEVKAGSTAFMNGRWKASINVNNPLTSTPPGLRYQIKNSEGTISITRNNNIVCKADVYLGLMQSGNLLIKSRTKAKCSDDTRYQVPEITCKQPLSGAAQCTGRYEDNTVVPMTLLRVGK</sequence>
<proteinExistence type="predicted"/>
<dbReference type="NCBIfam" id="NF040486">
    <property type="entry name" value="SrfA_fam"/>
    <property type="match status" value="1"/>
</dbReference>
<evidence type="ECO:0000313" key="2">
    <source>
        <dbReference type="EMBL" id="MBU9856157.1"/>
    </source>
</evidence>
<dbReference type="RefSeq" id="WP_217173497.1">
    <property type="nucleotide sequence ID" value="NZ_JAFMOW010000063.1"/>
</dbReference>
<keyword evidence="1" id="KW-1133">Transmembrane helix</keyword>
<protein>
    <submittedName>
        <fullName evidence="2">SsrAB-activated protein</fullName>
    </submittedName>
</protein>
<evidence type="ECO:0000313" key="3">
    <source>
        <dbReference type="Proteomes" id="UP000734343"/>
    </source>
</evidence>
<accession>A0ABS6LWI7</accession>
<organism evidence="2 3">
    <name type="scientific">Rahnella bonaserana</name>
    <dbReference type="NCBI Taxonomy" id="2816248"/>
    <lineage>
        <taxon>Bacteria</taxon>
        <taxon>Pseudomonadati</taxon>
        <taxon>Pseudomonadota</taxon>
        <taxon>Gammaproteobacteria</taxon>
        <taxon>Enterobacterales</taxon>
        <taxon>Yersiniaceae</taxon>
        <taxon>Rahnella</taxon>
    </lineage>
</organism>
<reference evidence="2 3" key="1">
    <citation type="submission" date="2021-03" db="EMBL/GenBank/DDBJ databases">
        <title>Five novel Rahnella species.</title>
        <authorList>
            <person name="Brady C."/>
            <person name="Asselin J."/>
            <person name="Beer S."/>
            <person name="Bruberg M.B."/>
            <person name="Crampton B."/>
            <person name="Venter S."/>
            <person name="Arnold D."/>
            <person name="Denman S."/>
        </authorList>
    </citation>
    <scope>NUCLEOTIDE SEQUENCE [LARGE SCALE GENOMIC DNA]</scope>
    <source>
        <strain evidence="2 3">H11b</strain>
    </source>
</reference>